<reference evidence="4 5" key="1">
    <citation type="journal article" date="2016" name="Nat. Commun.">
        <title>Thousands of microbial genomes shed light on interconnected biogeochemical processes in an aquifer system.</title>
        <authorList>
            <person name="Anantharaman K."/>
            <person name="Brown C.T."/>
            <person name="Hug L.A."/>
            <person name="Sharon I."/>
            <person name="Castelle C.J."/>
            <person name="Probst A.J."/>
            <person name="Thomas B.C."/>
            <person name="Singh A."/>
            <person name="Wilkins M.J."/>
            <person name="Karaoz U."/>
            <person name="Brodie E.L."/>
            <person name="Williams K.H."/>
            <person name="Hubbard S.S."/>
            <person name="Banfield J.F."/>
        </authorList>
    </citation>
    <scope>NUCLEOTIDE SEQUENCE [LARGE SCALE GENOMIC DNA]</scope>
</reference>
<feature type="region of interest" description="Disordered" evidence="2">
    <location>
        <begin position="572"/>
        <end position="697"/>
    </location>
</feature>
<feature type="compositionally biased region" description="Basic and acidic residues" evidence="2">
    <location>
        <begin position="646"/>
        <end position="657"/>
    </location>
</feature>
<evidence type="ECO:0000256" key="2">
    <source>
        <dbReference type="SAM" id="MobiDB-lite"/>
    </source>
</evidence>
<evidence type="ECO:0000313" key="5">
    <source>
        <dbReference type="Proteomes" id="UP000178892"/>
    </source>
</evidence>
<accession>A0A1F5NT72</accession>
<name>A0A1F5NT72_9BACT</name>
<evidence type="ECO:0000256" key="3">
    <source>
        <dbReference type="SAM" id="SignalP"/>
    </source>
</evidence>
<evidence type="ECO:0008006" key="6">
    <source>
        <dbReference type="Google" id="ProtNLM"/>
    </source>
</evidence>
<keyword evidence="1" id="KW-0175">Coiled coil</keyword>
<keyword evidence="3" id="KW-0732">Signal</keyword>
<proteinExistence type="predicted"/>
<feature type="compositionally biased region" description="Basic and acidic residues" evidence="2">
    <location>
        <begin position="589"/>
        <end position="598"/>
    </location>
</feature>
<feature type="signal peptide" evidence="3">
    <location>
        <begin position="1"/>
        <end position="24"/>
    </location>
</feature>
<dbReference type="EMBL" id="MFEL01000018">
    <property type="protein sequence ID" value="OGE80774.1"/>
    <property type="molecule type" value="Genomic_DNA"/>
</dbReference>
<dbReference type="Proteomes" id="UP000178892">
    <property type="component" value="Unassembled WGS sequence"/>
</dbReference>
<gene>
    <name evidence="4" type="ORF">A2720_04405</name>
</gene>
<sequence length="722" mass="81690">MRKLIIVSGFLALSLIVLPQASFAQEVSEEIRAEVEQELTTSAEAVADGEVDIKAEFGLPADFDPVVPNNFFNSVRYSFKKFGRNVQKAAYSAFASDQKAAALLKRQSDKTLAEAVKLQSLDPGNEKVVGILDDYQSRLGAVRDKIEKIKDKDGDFAKELAARVAEDNLFVAPRVLSSIQENLFAHHPEVIPDFIRTKGEALAVASEAVLKASDDSAEAAEAFKTAAFKHFKTPFSGIAAAEALVLAKEHLPDGYEALDEAIKASLDNVENNLQTLSGSDTRKAETFQRYVEQLPGSGLSRMKVVEQFRSRADLPPEMIEKMTEMKAKIAEHISKRIETGPSEAVRQAITEAMFQFKEGKVEDLKLMNEIKDIVPSEEIRRHVQQKHEESVDKFLNRFGDDQNAQALTEEFQALNRRVESGEVVPDANFFKTMEDLKTRLSPQQQKFVAEMEEVGKREMAERMKQDGNFAQRLGSFNPADIEYLEKLKGELQGEVANFESKFREIERQQAANFRKLLDVQDDPDKVRKFEQHFEREIPQDLKQRFESRYEFKFEDQYRKFEERAEERNAFFQEKIGEGFPGQQQFPGRGIEEPRREGDLPAGGSDEASKRRPEEDGNLPVPKREEFNPQRQCIQEGGSWNGRFCQKRSEDRVFDRPSDSLQKPEMSQPPTGSFQPPTFDFKPPVESTAPSLEPPSASGEVRGISIQYQFDLLKSLFFVLGLN</sequence>
<organism evidence="4 5">
    <name type="scientific">Candidatus Doudnabacteria bacterium RIFCSPHIGHO2_01_FULL_46_24</name>
    <dbReference type="NCBI Taxonomy" id="1817825"/>
    <lineage>
        <taxon>Bacteria</taxon>
        <taxon>Candidatus Doudnaibacteriota</taxon>
    </lineage>
</organism>
<evidence type="ECO:0000313" key="4">
    <source>
        <dbReference type="EMBL" id="OGE80774.1"/>
    </source>
</evidence>
<feature type="chain" id="PRO_5009520203" description="DUF5667 domain-containing protein" evidence="3">
    <location>
        <begin position="25"/>
        <end position="722"/>
    </location>
</feature>
<feature type="coiled-coil region" evidence="1">
    <location>
        <begin position="481"/>
        <end position="508"/>
    </location>
</feature>
<dbReference type="AlphaFoldDB" id="A0A1F5NT72"/>
<comment type="caution">
    <text evidence="4">The sequence shown here is derived from an EMBL/GenBank/DDBJ whole genome shotgun (WGS) entry which is preliminary data.</text>
</comment>
<evidence type="ECO:0000256" key="1">
    <source>
        <dbReference type="SAM" id="Coils"/>
    </source>
</evidence>
<protein>
    <recommendedName>
        <fullName evidence="6">DUF5667 domain-containing protein</fullName>
    </recommendedName>
</protein>